<dbReference type="GO" id="GO:0000271">
    <property type="term" value="P:polysaccharide biosynthetic process"/>
    <property type="evidence" value="ECO:0007669"/>
    <property type="project" value="InterPro"/>
</dbReference>
<protein>
    <submittedName>
        <fullName evidence="3">Capsular polysaccharide export system protein KpsS</fullName>
    </submittedName>
</protein>
<dbReference type="CDD" id="cd16441">
    <property type="entry name" value="beta_Kdo_transferase_KpsS"/>
    <property type="match status" value="1"/>
</dbReference>
<reference evidence="3" key="1">
    <citation type="submission" date="2019-03" db="EMBL/GenBank/DDBJ databases">
        <authorList>
            <person name="Danneels B."/>
        </authorList>
    </citation>
    <scope>NUCLEOTIDE SEQUENCE</scope>
</reference>
<evidence type="ECO:0000313" key="3">
    <source>
        <dbReference type="EMBL" id="VFR93079.1"/>
    </source>
</evidence>
<dbReference type="GO" id="GO:0015774">
    <property type="term" value="P:polysaccharide transport"/>
    <property type="evidence" value="ECO:0007669"/>
    <property type="project" value="InterPro"/>
</dbReference>
<dbReference type="InterPro" id="IPR007833">
    <property type="entry name" value="Capsule_polysaccharide_synth"/>
</dbReference>
<evidence type="ECO:0000313" key="2">
    <source>
        <dbReference type="EMBL" id="VFR74976.1"/>
    </source>
</evidence>
<name>A0A484V229_9ZZZZ</name>
<dbReference type="EMBL" id="CAADIK010000038">
    <property type="protein sequence ID" value="VFR74976.1"/>
    <property type="molecule type" value="Genomic_DNA"/>
</dbReference>
<proteinExistence type="predicted"/>
<accession>A0A484V229</accession>
<dbReference type="Pfam" id="PF05159">
    <property type="entry name" value="Capsule_synth"/>
    <property type="match status" value="1"/>
</dbReference>
<dbReference type="EMBL" id="CAADII010000017">
    <property type="protein sequence ID" value="VFR54022.1"/>
    <property type="molecule type" value="Genomic_DNA"/>
</dbReference>
<sequence length="429" mass="47765">MVAPDGRPPGGTPLTQTFLFLQGVCSPFFARLADALAQRGHDVARMNFNAGDAWAWRGRAGWIYDGPLLGLKRHAREKLSEHGVSDVVLFGDQRPVHMPVVRAAREAGLRIHVFEEGYFRPSWITLERGGVNGNSLLPRSPDWYRKVGASLPDYGNGTPFAAPMWRRAWHDVCYHLAGAANPFLVPCYRGHALHSAPREYAGYLWRMQRVWRRQARDAETARALVARRVPFFLLPLQLDTDAQIRFHSRYADMGEVLHEVLDSFARHAPPTAHLLVKNHPLDYGVHDREALLRQAGEALGVAHRLHFIESGHLPTLLSHARGVVTVNSTVGGSALVHRCPLAVLGRAIYDMPGLSHQGSLDTFWVRPAKPDAELFRLFRNTVIHATQVNGGFYSREGIGLALAGTVSRLEARASELERLLGAYPPRETP</sequence>
<dbReference type="EMBL" id="CAADIP010000033">
    <property type="protein sequence ID" value="VFR93079.1"/>
    <property type="molecule type" value="Genomic_DNA"/>
</dbReference>
<evidence type="ECO:0000313" key="1">
    <source>
        <dbReference type="EMBL" id="VFR54022.1"/>
    </source>
</evidence>
<evidence type="ECO:0000313" key="4">
    <source>
        <dbReference type="EMBL" id="VFS27899.1"/>
    </source>
</evidence>
<organism evidence="3">
    <name type="scientific">plant metagenome</name>
    <dbReference type="NCBI Taxonomy" id="1297885"/>
    <lineage>
        <taxon>unclassified sequences</taxon>
        <taxon>metagenomes</taxon>
        <taxon>organismal metagenomes</taxon>
    </lineage>
</organism>
<gene>
    <name evidence="1" type="ORF">BRI6_3780</name>
    <name evidence="2" type="ORF">BRI9_3839</name>
    <name evidence="3" type="ORF">IVO3_3839</name>
    <name evidence="4" type="ORF">RAN7_3771</name>
</gene>
<dbReference type="AlphaFoldDB" id="A0A484V229"/>
<dbReference type="EMBL" id="CAADIZ010000044">
    <property type="protein sequence ID" value="VFS27899.1"/>
    <property type="molecule type" value="Genomic_DNA"/>
</dbReference>